<name>A0A6A6ZIC0_9PLEO</name>
<feature type="non-terminal residue" evidence="1">
    <location>
        <position position="1"/>
    </location>
</feature>
<dbReference type="OrthoDB" id="3795249at2759"/>
<proteinExistence type="predicted"/>
<sequence>RQMERLIRSAVSDRIADDSKTLSQTLHSLAVQNELLHTKNDGLREALTIKKRHRKVGKPLDLQQREEYYRGANF</sequence>
<organism evidence="1 2">
    <name type="scientific">Ophiobolus disseminans</name>
    <dbReference type="NCBI Taxonomy" id="1469910"/>
    <lineage>
        <taxon>Eukaryota</taxon>
        <taxon>Fungi</taxon>
        <taxon>Dikarya</taxon>
        <taxon>Ascomycota</taxon>
        <taxon>Pezizomycotina</taxon>
        <taxon>Dothideomycetes</taxon>
        <taxon>Pleosporomycetidae</taxon>
        <taxon>Pleosporales</taxon>
        <taxon>Pleosporineae</taxon>
        <taxon>Phaeosphaeriaceae</taxon>
        <taxon>Ophiobolus</taxon>
    </lineage>
</organism>
<protein>
    <submittedName>
        <fullName evidence="1">Uncharacterized protein</fullName>
    </submittedName>
</protein>
<dbReference type="Proteomes" id="UP000799424">
    <property type="component" value="Unassembled WGS sequence"/>
</dbReference>
<reference evidence="1" key="1">
    <citation type="journal article" date="2020" name="Stud. Mycol.">
        <title>101 Dothideomycetes genomes: a test case for predicting lifestyles and emergence of pathogens.</title>
        <authorList>
            <person name="Haridas S."/>
            <person name="Albert R."/>
            <person name="Binder M."/>
            <person name="Bloem J."/>
            <person name="Labutti K."/>
            <person name="Salamov A."/>
            <person name="Andreopoulos B."/>
            <person name="Baker S."/>
            <person name="Barry K."/>
            <person name="Bills G."/>
            <person name="Bluhm B."/>
            <person name="Cannon C."/>
            <person name="Castanera R."/>
            <person name="Culley D."/>
            <person name="Daum C."/>
            <person name="Ezra D."/>
            <person name="Gonzalez J."/>
            <person name="Henrissat B."/>
            <person name="Kuo A."/>
            <person name="Liang C."/>
            <person name="Lipzen A."/>
            <person name="Lutzoni F."/>
            <person name="Magnuson J."/>
            <person name="Mondo S."/>
            <person name="Nolan M."/>
            <person name="Ohm R."/>
            <person name="Pangilinan J."/>
            <person name="Park H.-J."/>
            <person name="Ramirez L."/>
            <person name="Alfaro M."/>
            <person name="Sun H."/>
            <person name="Tritt A."/>
            <person name="Yoshinaga Y."/>
            <person name="Zwiers L.-H."/>
            <person name="Turgeon B."/>
            <person name="Goodwin S."/>
            <person name="Spatafora J."/>
            <person name="Crous P."/>
            <person name="Grigoriev I."/>
        </authorList>
    </citation>
    <scope>NUCLEOTIDE SEQUENCE</scope>
    <source>
        <strain evidence="1">CBS 113818</strain>
    </source>
</reference>
<dbReference type="EMBL" id="MU006239">
    <property type="protein sequence ID" value="KAF2820821.1"/>
    <property type="molecule type" value="Genomic_DNA"/>
</dbReference>
<gene>
    <name evidence="1" type="ORF">CC86DRAFT_303956</name>
</gene>
<accession>A0A6A6ZIC0</accession>
<evidence type="ECO:0000313" key="2">
    <source>
        <dbReference type="Proteomes" id="UP000799424"/>
    </source>
</evidence>
<keyword evidence="2" id="KW-1185">Reference proteome</keyword>
<evidence type="ECO:0000313" key="1">
    <source>
        <dbReference type="EMBL" id="KAF2820821.1"/>
    </source>
</evidence>
<dbReference type="AlphaFoldDB" id="A0A6A6ZIC0"/>